<evidence type="ECO:0000313" key="6">
    <source>
        <dbReference type="EMBL" id="MFC5405191.1"/>
    </source>
</evidence>
<evidence type="ECO:0000256" key="3">
    <source>
        <dbReference type="ARBA" id="ARBA00023163"/>
    </source>
</evidence>
<dbReference type="PROSITE" id="PS00041">
    <property type="entry name" value="HTH_ARAC_FAMILY_1"/>
    <property type="match status" value="1"/>
</dbReference>
<keyword evidence="3" id="KW-0804">Transcription</keyword>
<proteinExistence type="predicted"/>
<reference evidence="7" key="1">
    <citation type="journal article" date="2019" name="Int. J. Syst. Evol. Microbiol.">
        <title>The Global Catalogue of Microorganisms (GCM) 10K type strain sequencing project: providing services to taxonomists for standard genome sequencing and annotation.</title>
        <authorList>
            <consortium name="The Broad Institute Genomics Platform"/>
            <consortium name="The Broad Institute Genome Sequencing Center for Infectious Disease"/>
            <person name="Wu L."/>
            <person name="Ma J."/>
        </authorList>
    </citation>
    <scope>NUCLEOTIDE SEQUENCE [LARGE SCALE GENOMIC DNA]</scope>
    <source>
        <strain evidence="7">CGMCC 1.18575</strain>
    </source>
</reference>
<sequence>MKRLFTHVGILQIFSALLLVIATMFVSNYYVYQNSISSIYEKVAKNNALGVQSTVQSFDNTFQTMARLINSIHGLPYNTLTEDDGRIDMERVYAMQDQLAGMISSIDYIEEAIVFYDGLDLAVTSKGTSNFDYLFNKKYRHPMYNASYWRTYSSNKHAFKMFPASEYRMTTQTGDTTRMNLMVAVDSNKIRLSNKNVILLINEAAYLKAINMKFMIPGASLIVLDEDRNLIMSTDPQLDLVEVLNDVYFKKDASGSVTTENYEYHFYKSDFNGYLYIDKAPYQFQNIDSVAKANQNIMLITIVSALILSVFLSIYLHRPVKKIIRQLGGGTRRGNDFRKILSGIVKLQTENETYRNEQKFADSEVRRGIFLQAVDPFMNAEALDDPMHRYFAEFFRSKQFVLVLLHVMSVAEETDSEKVLSTDTLTDHLQAGLRLELPNVNVFYDKDMHFIAVVGIDRGPERDMLLKRLKVLLPQWERGELAGYSVKANVSKLYASETVNCKSAYRDVSSGLMLRGVDESSGVLDTVNIMQEGKRYFPLEKVAKLSNHVIKGNWKGCGEIIAELIKRNADLGVRHHEFSQMAKSLFYQMIRQVGESGKELPELETAFMRKVDAAHDRQAIEKALLDVVDRLAAQSRPEPVSKLNPAFISQYIELHYMENLYLDQIAEVTGTSSKYFSNYFKKTFGVNYVEYLNKVRLTYARELLKETSLTVAEIGERTGYLNASTFTTTFKKYYGISPSEYRKQEAN</sequence>
<evidence type="ECO:0000256" key="1">
    <source>
        <dbReference type="ARBA" id="ARBA00023015"/>
    </source>
</evidence>
<keyword evidence="4" id="KW-1133">Transmembrane helix</keyword>
<feature type="transmembrane region" description="Helical" evidence="4">
    <location>
        <begin position="12"/>
        <end position="32"/>
    </location>
</feature>
<evidence type="ECO:0000256" key="2">
    <source>
        <dbReference type="ARBA" id="ARBA00023125"/>
    </source>
</evidence>
<protein>
    <submittedName>
        <fullName evidence="6">Helix-turn-helix domain-containing protein</fullName>
    </submittedName>
</protein>
<dbReference type="Gene3D" id="1.10.10.60">
    <property type="entry name" value="Homeodomain-like"/>
    <property type="match status" value="2"/>
</dbReference>
<gene>
    <name evidence="6" type="ORF">ACFPOF_20825</name>
</gene>
<name>A0ABW0HVD2_9BACL</name>
<comment type="caution">
    <text evidence="6">The sequence shown here is derived from an EMBL/GenBank/DDBJ whole genome shotgun (WGS) entry which is preliminary data.</text>
</comment>
<keyword evidence="4" id="KW-0472">Membrane</keyword>
<dbReference type="PANTHER" id="PTHR43280">
    <property type="entry name" value="ARAC-FAMILY TRANSCRIPTIONAL REGULATOR"/>
    <property type="match status" value="1"/>
</dbReference>
<evidence type="ECO:0000313" key="7">
    <source>
        <dbReference type="Proteomes" id="UP001596113"/>
    </source>
</evidence>
<dbReference type="InterPro" id="IPR020449">
    <property type="entry name" value="Tscrpt_reg_AraC-type_HTH"/>
</dbReference>
<dbReference type="InterPro" id="IPR018060">
    <property type="entry name" value="HTH_AraC"/>
</dbReference>
<dbReference type="PRINTS" id="PR00032">
    <property type="entry name" value="HTHARAC"/>
</dbReference>
<dbReference type="EMBL" id="JBHSMI010000029">
    <property type="protein sequence ID" value="MFC5405191.1"/>
    <property type="molecule type" value="Genomic_DNA"/>
</dbReference>
<dbReference type="PROSITE" id="PS01124">
    <property type="entry name" value="HTH_ARAC_FAMILY_2"/>
    <property type="match status" value="1"/>
</dbReference>
<dbReference type="SMART" id="SM00342">
    <property type="entry name" value="HTH_ARAC"/>
    <property type="match status" value="1"/>
</dbReference>
<organism evidence="6 7">
    <name type="scientific">Cohnella soli</name>
    <dbReference type="NCBI Taxonomy" id="425005"/>
    <lineage>
        <taxon>Bacteria</taxon>
        <taxon>Bacillati</taxon>
        <taxon>Bacillota</taxon>
        <taxon>Bacilli</taxon>
        <taxon>Bacillales</taxon>
        <taxon>Paenibacillaceae</taxon>
        <taxon>Cohnella</taxon>
    </lineage>
</organism>
<dbReference type="InterPro" id="IPR009057">
    <property type="entry name" value="Homeodomain-like_sf"/>
</dbReference>
<dbReference type="Pfam" id="PF12833">
    <property type="entry name" value="HTH_18"/>
    <property type="match status" value="1"/>
</dbReference>
<dbReference type="RefSeq" id="WP_378136226.1">
    <property type="nucleotide sequence ID" value="NZ_JBHSMI010000029.1"/>
</dbReference>
<evidence type="ECO:0000256" key="4">
    <source>
        <dbReference type="SAM" id="Phobius"/>
    </source>
</evidence>
<keyword evidence="7" id="KW-1185">Reference proteome</keyword>
<dbReference type="InterPro" id="IPR018062">
    <property type="entry name" value="HTH_AraC-typ_CS"/>
</dbReference>
<feature type="transmembrane region" description="Helical" evidence="4">
    <location>
        <begin position="297"/>
        <end position="316"/>
    </location>
</feature>
<dbReference type="PANTHER" id="PTHR43280:SF2">
    <property type="entry name" value="HTH-TYPE TRANSCRIPTIONAL REGULATOR EXSA"/>
    <property type="match status" value="1"/>
</dbReference>
<evidence type="ECO:0000259" key="5">
    <source>
        <dbReference type="PROSITE" id="PS01124"/>
    </source>
</evidence>
<dbReference type="SUPFAM" id="SSF46689">
    <property type="entry name" value="Homeodomain-like"/>
    <property type="match status" value="2"/>
</dbReference>
<keyword evidence="1" id="KW-0805">Transcription regulation</keyword>
<keyword evidence="4" id="KW-0812">Transmembrane</keyword>
<accession>A0ABW0HVD2</accession>
<keyword evidence="2" id="KW-0238">DNA-binding</keyword>
<feature type="domain" description="HTH araC/xylS-type" evidence="5">
    <location>
        <begin position="646"/>
        <end position="744"/>
    </location>
</feature>
<dbReference type="Proteomes" id="UP001596113">
    <property type="component" value="Unassembled WGS sequence"/>
</dbReference>